<evidence type="ECO:0000313" key="7">
    <source>
        <dbReference type="EMBL" id="ARP98659.1"/>
    </source>
</evidence>
<evidence type="ECO:0000256" key="3">
    <source>
        <dbReference type="ARBA" id="ARBA00022989"/>
    </source>
</evidence>
<keyword evidence="4 5" id="KW-0472">Membrane</keyword>
<keyword evidence="6" id="KW-0997">Cell inner membrane</keyword>
<dbReference type="AlphaFoldDB" id="A0A1W6ZMS6"/>
<keyword evidence="8" id="KW-1185">Reference proteome</keyword>
<dbReference type="GO" id="GO:0005886">
    <property type="term" value="C:plasma membrane"/>
    <property type="evidence" value="ECO:0007669"/>
    <property type="project" value="UniProtKB-SubCell"/>
</dbReference>
<evidence type="ECO:0000313" key="8">
    <source>
        <dbReference type="Proteomes" id="UP000194137"/>
    </source>
</evidence>
<reference evidence="7 8" key="1">
    <citation type="submission" date="2017-05" db="EMBL/GenBank/DDBJ databases">
        <title>Full genome sequence of Pseudorhodoplanes sinuspersici.</title>
        <authorList>
            <person name="Dastgheib S.M.M."/>
            <person name="Shavandi M."/>
            <person name="Tirandaz H."/>
        </authorList>
    </citation>
    <scope>NUCLEOTIDE SEQUENCE [LARGE SCALE GENOMIC DNA]</scope>
    <source>
        <strain evidence="7 8">RIPI110</strain>
    </source>
</reference>
<dbReference type="CDD" id="cd06261">
    <property type="entry name" value="TM_PBP2"/>
    <property type="match status" value="1"/>
</dbReference>
<dbReference type="InterPro" id="IPR011864">
    <property type="entry name" value="Phosphate_PstC"/>
</dbReference>
<dbReference type="EMBL" id="CP021112">
    <property type="protein sequence ID" value="ARP98659.1"/>
    <property type="molecule type" value="Genomic_DNA"/>
</dbReference>
<feature type="transmembrane region" description="Helical" evidence="5">
    <location>
        <begin position="423"/>
        <end position="443"/>
    </location>
</feature>
<dbReference type="GO" id="GO:0005315">
    <property type="term" value="F:phosphate transmembrane transporter activity"/>
    <property type="evidence" value="ECO:0007669"/>
    <property type="project" value="InterPro"/>
</dbReference>
<comment type="similarity">
    <text evidence="6">Belongs to the binding-protein-dependent transport system permease family. CysTW subfamily.</text>
</comment>
<name>A0A1W6ZMS6_9HYPH</name>
<sequence length="455" mass="48416">MTSLYFLGLAVLVIAGYFLGRSRAVVAGGNVQLHSRPVYHGAFVVISVLIPMLLIFLVAVPIADKIVNTQAISALDPNLLDDDLKRGAAMRDILAVASGNYPGQPSVALKNAADVYTSLRSWTNTLILGAGWIFGLLGIAYAFRMLSAEFRARNNVETVVKYVLLAAACVAVLTTIGILFSVLFETIRFFQKVSPLDFLFGTHWSPQTAIREDQVGSSGAFGIVPLVAGTLLITTIAMLIAGPVGLFAAIYMAEYATPRFRAFAKPILEILAGIPTVVLGFFAALSLAPWVRGAGESIGLNVASESALAAGIVMGMMIIPFVSSLSDDVINAVPQSLRDGSYGMGATRSETIKKVVLPAALPGIVSAFMLAISRAVGETMIVVMAAGLAANLTFNPLEAVTTFTVQIKTILVGDQEFDSAKTLAAFALGFVLFFFTLALNVIAMQIVKRYREQYD</sequence>
<evidence type="ECO:0000256" key="1">
    <source>
        <dbReference type="ARBA" id="ARBA00004651"/>
    </source>
</evidence>
<dbReference type="InterPro" id="IPR000515">
    <property type="entry name" value="MetI-like"/>
</dbReference>
<feature type="transmembrane region" description="Helical" evidence="5">
    <location>
        <begin position="298"/>
        <end position="322"/>
    </location>
</feature>
<dbReference type="SUPFAM" id="SSF161098">
    <property type="entry name" value="MetI-like"/>
    <property type="match status" value="1"/>
</dbReference>
<gene>
    <name evidence="7" type="ORF">CAK95_05870</name>
</gene>
<comment type="function">
    <text evidence="6">Part of the binding-protein-dependent transport system for phosphate; probably responsible for the translocation of the substrate across the membrane.</text>
</comment>
<dbReference type="InterPro" id="IPR035906">
    <property type="entry name" value="MetI-like_sf"/>
</dbReference>
<dbReference type="STRING" id="1235591.CAK95_05870"/>
<keyword evidence="6" id="KW-0592">Phosphate transport</keyword>
<dbReference type="PANTHER" id="PTHR42727:SF1">
    <property type="entry name" value="PHOSPHATE TRANSPORT SYSTEM PERMEASE"/>
    <property type="match status" value="1"/>
</dbReference>
<evidence type="ECO:0000256" key="2">
    <source>
        <dbReference type="ARBA" id="ARBA00022692"/>
    </source>
</evidence>
<feature type="transmembrane region" description="Helical" evidence="5">
    <location>
        <begin position="37"/>
        <end position="60"/>
    </location>
</feature>
<feature type="transmembrane region" description="Helical" evidence="5">
    <location>
        <begin position="355"/>
        <end position="373"/>
    </location>
</feature>
<proteinExistence type="inferred from homology"/>
<dbReference type="OrthoDB" id="9785113at2"/>
<keyword evidence="6" id="KW-1003">Cell membrane</keyword>
<dbReference type="Pfam" id="PF12501">
    <property type="entry name" value="DUF3708"/>
    <property type="match status" value="1"/>
</dbReference>
<dbReference type="NCBIfam" id="TIGR02138">
    <property type="entry name" value="phosphate_pstC"/>
    <property type="match status" value="1"/>
</dbReference>
<evidence type="ECO:0000256" key="6">
    <source>
        <dbReference type="RuleBase" id="RU363054"/>
    </source>
</evidence>
<dbReference type="KEGG" id="psin:CAK95_05870"/>
<keyword evidence="2 5" id="KW-0812">Transmembrane</keyword>
<comment type="subcellular location">
    <subcellularLocation>
        <location evidence="6">Cell inner membrane</location>
        <topology evidence="6">Multi-pass membrane protein</topology>
    </subcellularLocation>
    <subcellularLocation>
        <location evidence="1 5">Cell membrane</location>
        <topology evidence="1 5">Multi-pass membrane protein</topology>
    </subcellularLocation>
</comment>
<evidence type="ECO:0000256" key="5">
    <source>
        <dbReference type="RuleBase" id="RU363032"/>
    </source>
</evidence>
<feature type="transmembrane region" description="Helical" evidence="5">
    <location>
        <begin position="126"/>
        <end position="143"/>
    </location>
</feature>
<keyword evidence="5" id="KW-0813">Transport</keyword>
<accession>A0A1W6ZMS6</accession>
<dbReference type="PROSITE" id="PS50928">
    <property type="entry name" value="ABC_TM1"/>
    <property type="match status" value="1"/>
</dbReference>
<dbReference type="Proteomes" id="UP000194137">
    <property type="component" value="Chromosome"/>
</dbReference>
<dbReference type="InterPro" id="IPR022182">
    <property type="entry name" value="PstC_N"/>
</dbReference>
<dbReference type="PANTHER" id="PTHR42727">
    <property type="entry name" value="PHOSPHATE TRANSPORT SYSTEM PERMEASE PROTEIN"/>
    <property type="match status" value="1"/>
</dbReference>
<feature type="transmembrane region" description="Helical" evidence="5">
    <location>
        <begin position="270"/>
        <end position="291"/>
    </location>
</feature>
<dbReference type="RefSeq" id="WP_086087084.1">
    <property type="nucleotide sequence ID" value="NZ_CP021112.1"/>
</dbReference>
<feature type="transmembrane region" description="Helical" evidence="5">
    <location>
        <begin position="163"/>
        <end position="184"/>
    </location>
</feature>
<dbReference type="Gene3D" id="1.10.3720.10">
    <property type="entry name" value="MetI-like"/>
    <property type="match status" value="1"/>
</dbReference>
<keyword evidence="3 5" id="KW-1133">Transmembrane helix</keyword>
<evidence type="ECO:0000256" key="4">
    <source>
        <dbReference type="ARBA" id="ARBA00023136"/>
    </source>
</evidence>
<organism evidence="7 8">
    <name type="scientific">Pseudorhodoplanes sinuspersici</name>
    <dbReference type="NCBI Taxonomy" id="1235591"/>
    <lineage>
        <taxon>Bacteria</taxon>
        <taxon>Pseudomonadati</taxon>
        <taxon>Pseudomonadota</taxon>
        <taxon>Alphaproteobacteria</taxon>
        <taxon>Hyphomicrobiales</taxon>
        <taxon>Pseudorhodoplanes</taxon>
    </lineage>
</organism>
<feature type="transmembrane region" description="Helical" evidence="5">
    <location>
        <begin position="220"/>
        <end position="250"/>
    </location>
</feature>
<dbReference type="Pfam" id="PF00528">
    <property type="entry name" value="BPD_transp_1"/>
    <property type="match status" value="1"/>
</dbReference>
<dbReference type="GO" id="GO:0006817">
    <property type="term" value="P:phosphate ion transport"/>
    <property type="evidence" value="ECO:0007669"/>
    <property type="project" value="UniProtKB-KW"/>
</dbReference>
<protein>
    <recommendedName>
        <fullName evidence="6">Phosphate transport system permease protein</fullName>
    </recommendedName>
</protein>